<feature type="transmembrane region" description="Helical" evidence="5">
    <location>
        <begin position="520"/>
        <end position="541"/>
    </location>
</feature>
<evidence type="ECO:0000256" key="2">
    <source>
        <dbReference type="ARBA" id="ARBA00022525"/>
    </source>
</evidence>
<dbReference type="InterPro" id="IPR026466">
    <property type="entry name" value="Fim_isopep_form_D2_dom"/>
</dbReference>
<protein>
    <recommendedName>
        <fullName evidence="7">Gram-positive cocci surface proteins LPxTG domain-containing protein</fullName>
    </recommendedName>
</protein>
<reference evidence="9" key="1">
    <citation type="submission" date="2017-10" db="EMBL/GenBank/DDBJ databases">
        <title>Draft genome sequences of strains TRE 1, TRE 9, TRE H and TRI 7, isolated from tamarins, belonging to four potential novel Bifidobacterium species.</title>
        <authorList>
            <person name="Mattarelli P."/>
            <person name="Modesto M."/>
            <person name="Puglisi E."/>
            <person name="Morelli L."/>
            <person name="Bonetti A."/>
            <person name="Spezio C."/>
            <person name="Sandri C."/>
        </authorList>
    </citation>
    <scope>NUCLEOTIDE SEQUENCE [LARGE SCALE GENOMIC DNA]</scope>
    <source>
        <strain evidence="9">TREH</strain>
    </source>
</reference>
<dbReference type="Pfam" id="PF16569">
    <property type="entry name" value="GramPos_pilinBB"/>
    <property type="match status" value="1"/>
</dbReference>
<evidence type="ECO:0000313" key="9">
    <source>
        <dbReference type="Proteomes" id="UP000229239"/>
    </source>
</evidence>
<gene>
    <name evidence="8" type="ORF">CSQ86_08420</name>
</gene>
<dbReference type="NCBIfam" id="NF033902">
    <property type="entry name" value="iso_D2_wall_anc"/>
    <property type="match status" value="1"/>
</dbReference>
<feature type="domain" description="Gram-positive cocci surface proteins LPxTG" evidence="7">
    <location>
        <begin position="514"/>
        <end position="546"/>
    </location>
</feature>
<accession>A0A2M9HIG4</accession>
<keyword evidence="5" id="KW-1133">Transmembrane helix</keyword>
<dbReference type="Gene3D" id="2.60.40.10">
    <property type="entry name" value="Immunoglobulins"/>
    <property type="match status" value="1"/>
</dbReference>
<evidence type="ECO:0000259" key="7">
    <source>
        <dbReference type="PROSITE" id="PS50847"/>
    </source>
</evidence>
<dbReference type="OrthoDB" id="1819349at2"/>
<dbReference type="NCBIfam" id="TIGR01167">
    <property type="entry name" value="LPXTG_anchor"/>
    <property type="match status" value="1"/>
</dbReference>
<evidence type="ECO:0000256" key="5">
    <source>
        <dbReference type="SAM" id="Phobius"/>
    </source>
</evidence>
<evidence type="ECO:0000256" key="1">
    <source>
        <dbReference type="ARBA" id="ARBA00022512"/>
    </source>
</evidence>
<keyword evidence="5" id="KW-0472">Membrane</keyword>
<keyword evidence="4" id="KW-0572">Peptidoglycan-anchor</keyword>
<dbReference type="InterPro" id="IPR019931">
    <property type="entry name" value="LPXTG_anchor"/>
</dbReference>
<dbReference type="NCBIfam" id="TIGR04226">
    <property type="entry name" value="RrgB_K2N_iso_D2"/>
    <property type="match status" value="1"/>
</dbReference>
<dbReference type="PROSITE" id="PS50847">
    <property type="entry name" value="GRAM_POS_ANCHORING"/>
    <property type="match status" value="1"/>
</dbReference>
<feature type="chain" id="PRO_5014618126" description="Gram-positive cocci surface proteins LPxTG domain-containing protein" evidence="6">
    <location>
        <begin position="39"/>
        <end position="546"/>
    </location>
</feature>
<evidence type="ECO:0000256" key="6">
    <source>
        <dbReference type="SAM" id="SignalP"/>
    </source>
</evidence>
<keyword evidence="1" id="KW-0134">Cell wall</keyword>
<comment type="caution">
    <text evidence="8">The sequence shown here is derived from an EMBL/GenBank/DDBJ whole genome shotgun (WGS) entry which is preliminary data.</text>
</comment>
<sequence length="546" mass="58279">MRRRGIMSRSITKCWAAVVAVLAMLVGMLGLQAPHAYAADGVTSASTGSLTMTGLENGVAVKAYKVIDVNWNDKTGEPASPRYTWNSDVQQYIKTNFASYIDSSNNAVTEAYLKADANNLATFYDKLSTQASSLTAAGTETSTGGTAGTDNTASVTLSNLRMGSYLVLVTGGEYVYRASVASIWPNLDEKTNTWKVEDGTLQVKRDNVDIDKSVNEENNDHVSGKDVLDKGTDSAGIGDTVNFDLRAKVPTFPANAENKQFYLGDKLSDGLTLDASSIKVYGAPEKGAEVLLSGTGADAAYTLTTTGAQRPDNNAAVSFLVNFNYDQIKQYAKVHVDYNATVNEKAVIGPGGNPNTVTLIYSNNPYGDNTYKTHEDKVKVFSYGLDVFKYHKVNGKEEALTGVEFTLKKKGADDTLKLIKKADGHYRLPAKNETATITDLAVDANGKLKVDGLDEGDYVLTESKRPAGYGAIAPIEFTIKDKTGSSTVEHTGVEQSSTANDGYHSMKVENVPGLPNTGGVGTVVLTAAGVLLIAGGLLMAIRRKRA</sequence>
<keyword evidence="2" id="KW-0964">Secreted</keyword>
<dbReference type="Gene3D" id="2.60.40.740">
    <property type="match status" value="1"/>
</dbReference>
<keyword evidence="3 6" id="KW-0732">Signal</keyword>
<dbReference type="InterPro" id="IPR041033">
    <property type="entry name" value="SpaA_PFL_dom_1"/>
</dbReference>
<feature type="signal peptide" evidence="6">
    <location>
        <begin position="1"/>
        <end position="38"/>
    </location>
</feature>
<evidence type="ECO:0000313" key="8">
    <source>
        <dbReference type="EMBL" id="PJM76602.1"/>
    </source>
</evidence>
<evidence type="ECO:0000256" key="4">
    <source>
        <dbReference type="ARBA" id="ARBA00023088"/>
    </source>
</evidence>
<dbReference type="GO" id="GO:0005975">
    <property type="term" value="P:carbohydrate metabolic process"/>
    <property type="evidence" value="ECO:0007669"/>
    <property type="project" value="UniProtKB-ARBA"/>
</dbReference>
<keyword evidence="5" id="KW-0812">Transmembrane</keyword>
<proteinExistence type="predicted"/>
<dbReference type="InterPro" id="IPR048052">
    <property type="entry name" value="FM1-like"/>
</dbReference>
<organism evidence="8 9">
    <name type="scientific">Bifidobacterium felsineum</name>
    <dbReference type="NCBI Taxonomy" id="2045440"/>
    <lineage>
        <taxon>Bacteria</taxon>
        <taxon>Bacillati</taxon>
        <taxon>Actinomycetota</taxon>
        <taxon>Actinomycetes</taxon>
        <taxon>Bifidobacteriales</taxon>
        <taxon>Bifidobacteriaceae</taxon>
        <taxon>Bifidobacterium</taxon>
    </lineage>
</organism>
<dbReference type="EMBL" id="PEBJ01000005">
    <property type="protein sequence ID" value="PJM76602.1"/>
    <property type="molecule type" value="Genomic_DNA"/>
</dbReference>
<name>A0A2M9HIG4_9BIFI</name>
<dbReference type="Pfam" id="PF17802">
    <property type="entry name" value="SpaA"/>
    <property type="match status" value="1"/>
</dbReference>
<dbReference type="InterPro" id="IPR032334">
    <property type="entry name" value="GramPos_pilinBB"/>
</dbReference>
<dbReference type="Pfam" id="PF00746">
    <property type="entry name" value="Gram_pos_anchor"/>
    <property type="match status" value="1"/>
</dbReference>
<evidence type="ECO:0000256" key="3">
    <source>
        <dbReference type="ARBA" id="ARBA00022729"/>
    </source>
</evidence>
<keyword evidence="9" id="KW-1185">Reference proteome</keyword>
<dbReference type="InterPro" id="IPR013783">
    <property type="entry name" value="Ig-like_fold"/>
</dbReference>
<dbReference type="AlphaFoldDB" id="A0A2M9HIG4"/>
<dbReference type="Proteomes" id="UP000229239">
    <property type="component" value="Unassembled WGS sequence"/>
</dbReference>